<dbReference type="Proteomes" id="UP001596512">
    <property type="component" value="Unassembled WGS sequence"/>
</dbReference>
<keyword evidence="3" id="KW-0597">Phosphoprotein</keyword>
<name>A0ABW2TY48_9PSEU</name>
<dbReference type="GO" id="GO:0016301">
    <property type="term" value="F:kinase activity"/>
    <property type="evidence" value="ECO:0007669"/>
    <property type="project" value="UniProtKB-KW"/>
</dbReference>
<dbReference type="EMBL" id="JBHTEY010000004">
    <property type="protein sequence ID" value="MFC7618158.1"/>
    <property type="molecule type" value="Genomic_DNA"/>
</dbReference>
<dbReference type="PANTHER" id="PTHR43547:SF2">
    <property type="entry name" value="HYBRID SIGNAL TRANSDUCTION HISTIDINE KINASE C"/>
    <property type="match status" value="1"/>
</dbReference>
<dbReference type="PRINTS" id="PR00344">
    <property type="entry name" value="BCTRLSENSOR"/>
</dbReference>
<comment type="catalytic activity">
    <reaction evidence="1">
        <text>ATP + protein L-histidine = ADP + protein N-phospho-L-histidine.</text>
        <dbReference type="EC" id="2.7.13.3"/>
    </reaction>
</comment>
<dbReference type="PROSITE" id="PS50109">
    <property type="entry name" value="HIS_KIN"/>
    <property type="match status" value="1"/>
</dbReference>
<keyword evidence="5" id="KW-0902">Two-component regulatory system</keyword>
<keyword evidence="4 7" id="KW-0808">Transferase</keyword>
<dbReference type="SUPFAM" id="SSF55874">
    <property type="entry name" value="ATPase domain of HSP90 chaperone/DNA topoisomerase II/histidine kinase"/>
    <property type="match status" value="1"/>
</dbReference>
<dbReference type="EC" id="2.7.13.3" evidence="2"/>
<dbReference type="PANTHER" id="PTHR43547">
    <property type="entry name" value="TWO-COMPONENT HISTIDINE KINASE"/>
    <property type="match status" value="1"/>
</dbReference>
<comment type="caution">
    <text evidence="7">The sequence shown here is derived from an EMBL/GenBank/DDBJ whole genome shotgun (WGS) entry which is preliminary data.</text>
</comment>
<evidence type="ECO:0000256" key="5">
    <source>
        <dbReference type="ARBA" id="ARBA00023012"/>
    </source>
</evidence>
<evidence type="ECO:0000256" key="1">
    <source>
        <dbReference type="ARBA" id="ARBA00000085"/>
    </source>
</evidence>
<evidence type="ECO:0000259" key="6">
    <source>
        <dbReference type="PROSITE" id="PS50109"/>
    </source>
</evidence>
<reference evidence="8" key="1">
    <citation type="journal article" date="2019" name="Int. J. Syst. Evol. Microbiol.">
        <title>The Global Catalogue of Microorganisms (GCM) 10K type strain sequencing project: providing services to taxonomists for standard genome sequencing and annotation.</title>
        <authorList>
            <consortium name="The Broad Institute Genomics Platform"/>
            <consortium name="The Broad Institute Genome Sequencing Center for Infectious Disease"/>
            <person name="Wu L."/>
            <person name="Ma J."/>
        </authorList>
    </citation>
    <scope>NUCLEOTIDE SEQUENCE [LARGE SCALE GENOMIC DNA]</scope>
    <source>
        <strain evidence="8">JCM 17695</strain>
    </source>
</reference>
<organism evidence="7 8">
    <name type="scientific">Actinokineospora soli</name>
    <dbReference type="NCBI Taxonomy" id="1048753"/>
    <lineage>
        <taxon>Bacteria</taxon>
        <taxon>Bacillati</taxon>
        <taxon>Actinomycetota</taxon>
        <taxon>Actinomycetes</taxon>
        <taxon>Pseudonocardiales</taxon>
        <taxon>Pseudonocardiaceae</taxon>
        <taxon>Actinokineospora</taxon>
    </lineage>
</organism>
<protein>
    <recommendedName>
        <fullName evidence="2">histidine kinase</fullName>
        <ecNumber evidence="2">2.7.13.3</ecNumber>
    </recommendedName>
</protein>
<dbReference type="InterPro" id="IPR003594">
    <property type="entry name" value="HATPase_dom"/>
</dbReference>
<evidence type="ECO:0000313" key="7">
    <source>
        <dbReference type="EMBL" id="MFC7618158.1"/>
    </source>
</evidence>
<evidence type="ECO:0000313" key="8">
    <source>
        <dbReference type="Proteomes" id="UP001596512"/>
    </source>
</evidence>
<evidence type="ECO:0000256" key="3">
    <source>
        <dbReference type="ARBA" id="ARBA00022553"/>
    </source>
</evidence>
<dbReference type="InterPro" id="IPR005467">
    <property type="entry name" value="His_kinase_dom"/>
</dbReference>
<keyword evidence="8" id="KW-1185">Reference proteome</keyword>
<evidence type="ECO:0000256" key="2">
    <source>
        <dbReference type="ARBA" id="ARBA00012438"/>
    </source>
</evidence>
<dbReference type="InterPro" id="IPR036890">
    <property type="entry name" value="HATPase_C_sf"/>
</dbReference>
<feature type="domain" description="Histidine kinase" evidence="6">
    <location>
        <begin position="1"/>
        <end position="154"/>
    </location>
</feature>
<evidence type="ECO:0000256" key="4">
    <source>
        <dbReference type="ARBA" id="ARBA00022777"/>
    </source>
</evidence>
<dbReference type="CDD" id="cd00075">
    <property type="entry name" value="HATPase"/>
    <property type="match status" value="1"/>
</dbReference>
<dbReference type="SMART" id="SM00387">
    <property type="entry name" value="HATPase_c"/>
    <property type="match status" value="1"/>
</dbReference>
<dbReference type="Pfam" id="PF02518">
    <property type="entry name" value="HATPase_c"/>
    <property type="match status" value="1"/>
</dbReference>
<sequence length="154" mass="15979">METVPVDLTPVFADAATVWSARCAEAGVVFRFESPGTPVRLTTDPRRLRQVLDGLLENALRVTPRGGPIVVTLAGSAQDVVFTVRDGGPGLAEEDYAVAFEPNVLNTRYAGLRPGGTGIGLALAAGLVTRLGGSIWAARAPEGGALFGVRLPLA</sequence>
<accession>A0ABW2TY48</accession>
<gene>
    <name evidence="7" type="ORF">ACFQV2_37000</name>
</gene>
<dbReference type="InterPro" id="IPR004358">
    <property type="entry name" value="Sig_transdc_His_kin-like_C"/>
</dbReference>
<dbReference type="Gene3D" id="3.30.565.10">
    <property type="entry name" value="Histidine kinase-like ATPase, C-terminal domain"/>
    <property type="match status" value="1"/>
</dbReference>
<proteinExistence type="predicted"/>
<keyword evidence="4 7" id="KW-0418">Kinase</keyword>